<dbReference type="InterPro" id="IPR002401">
    <property type="entry name" value="Cyt_P450_E_grp-I"/>
</dbReference>
<evidence type="ECO:0000313" key="17">
    <source>
        <dbReference type="EMBL" id="KAF7421109.1"/>
    </source>
</evidence>
<comment type="cofactor">
    <cofactor evidence="1 14">
        <name>heme</name>
        <dbReference type="ChEBI" id="CHEBI:30413"/>
    </cofactor>
</comment>
<keyword evidence="8" id="KW-1133">Transmembrane helix</keyword>
<evidence type="ECO:0000256" key="2">
    <source>
        <dbReference type="ARBA" id="ARBA00004167"/>
    </source>
</evidence>
<dbReference type="PANTHER" id="PTHR46300:SF2">
    <property type="entry name" value="CYTOCHROME P450 MONOOXYGENASE ALNH-RELATED"/>
    <property type="match status" value="1"/>
</dbReference>
<evidence type="ECO:0000256" key="15">
    <source>
        <dbReference type="RuleBase" id="RU000461"/>
    </source>
</evidence>
<dbReference type="GO" id="GO:0016705">
    <property type="term" value="F:oxidoreductase activity, acting on paired donors, with incorporation or reduction of molecular oxygen"/>
    <property type="evidence" value="ECO:0007669"/>
    <property type="project" value="InterPro"/>
</dbReference>
<accession>A0A8H7DPF2</accession>
<dbReference type="GeneID" id="59381447"/>
<evidence type="ECO:0000256" key="11">
    <source>
        <dbReference type="ARBA" id="ARBA00023033"/>
    </source>
</evidence>
<dbReference type="PROSITE" id="PS00086">
    <property type="entry name" value="CYTOCHROME_P450"/>
    <property type="match status" value="1"/>
</dbReference>
<keyword evidence="7 14" id="KW-0479">Metal-binding</keyword>
<gene>
    <name evidence="17" type="ORF">PC9H_011629</name>
</gene>
<evidence type="ECO:0000256" key="9">
    <source>
        <dbReference type="ARBA" id="ARBA00023002"/>
    </source>
</evidence>
<dbReference type="CDD" id="cd11065">
    <property type="entry name" value="CYP64-like"/>
    <property type="match status" value="1"/>
</dbReference>
<evidence type="ECO:0000256" key="4">
    <source>
        <dbReference type="ARBA" id="ARBA00010617"/>
    </source>
</evidence>
<dbReference type="Proteomes" id="UP000623687">
    <property type="component" value="Unassembled WGS sequence"/>
</dbReference>
<dbReference type="Gene3D" id="1.10.630.10">
    <property type="entry name" value="Cytochrome P450"/>
    <property type="match status" value="1"/>
</dbReference>
<proteinExistence type="inferred from homology"/>
<dbReference type="InterPro" id="IPR001128">
    <property type="entry name" value="Cyt_P450"/>
</dbReference>
<dbReference type="PRINTS" id="PR00463">
    <property type="entry name" value="EP450I"/>
</dbReference>
<keyword evidence="9 15" id="KW-0560">Oxidoreductase</keyword>
<evidence type="ECO:0000256" key="10">
    <source>
        <dbReference type="ARBA" id="ARBA00023004"/>
    </source>
</evidence>
<comment type="similarity">
    <text evidence="4 15">Belongs to the cytochrome P450 family.</text>
</comment>
<dbReference type="Pfam" id="PF00067">
    <property type="entry name" value="p450"/>
    <property type="match status" value="1"/>
</dbReference>
<comment type="pathway">
    <text evidence="3">Secondary metabolite biosynthesis.</text>
</comment>
<dbReference type="GO" id="GO:0016020">
    <property type="term" value="C:membrane"/>
    <property type="evidence" value="ECO:0007669"/>
    <property type="project" value="UniProtKB-SubCell"/>
</dbReference>
<evidence type="ECO:0000256" key="8">
    <source>
        <dbReference type="ARBA" id="ARBA00022989"/>
    </source>
</evidence>
<dbReference type="SUPFAM" id="SSF48264">
    <property type="entry name" value="Cytochrome P450"/>
    <property type="match status" value="1"/>
</dbReference>
<evidence type="ECO:0000256" key="16">
    <source>
        <dbReference type="SAM" id="MobiDB-lite"/>
    </source>
</evidence>
<evidence type="ECO:0008006" key="19">
    <source>
        <dbReference type="Google" id="ProtNLM"/>
    </source>
</evidence>
<dbReference type="GO" id="GO:0005506">
    <property type="term" value="F:iron ion binding"/>
    <property type="evidence" value="ECO:0007669"/>
    <property type="project" value="InterPro"/>
</dbReference>
<feature type="region of interest" description="Disordered" evidence="16">
    <location>
        <begin position="602"/>
        <end position="634"/>
    </location>
</feature>
<keyword evidence="13" id="KW-0325">Glycoprotein</keyword>
<reference evidence="17" key="1">
    <citation type="submission" date="2019-07" db="EMBL/GenBank/DDBJ databases">
        <authorList>
            <person name="Palmer J.M."/>
        </authorList>
    </citation>
    <scope>NUCLEOTIDE SEQUENCE</scope>
    <source>
        <strain evidence="17">PC9</strain>
    </source>
</reference>
<evidence type="ECO:0000256" key="3">
    <source>
        <dbReference type="ARBA" id="ARBA00005179"/>
    </source>
</evidence>
<dbReference type="VEuPathDB" id="FungiDB:PC9H_011629"/>
<dbReference type="InterPro" id="IPR050364">
    <property type="entry name" value="Cytochrome_P450_fung"/>
</dbReference>
<evidence type="ECO:0000256" key="1">
    <source>
        <dbReference type="ARBA" id="ARBA00001971"/>
    </source>
</evidence>
<dbReference type="EMBL" id="JACETU010000009">
    <property type="protein sequence ID" value="KAF7421109.1"/>
    <property type="molecule type" value="Genomic_DNA"/>
</dbReference>
<evidence type="ECO:0000256" key="6">
    <source>
        <dbReference type="ARBA" id="ARBA00022692"/>
    </source>
</evidence>
<feature type="binding site" description="axial binding residue" evidence="14">
    <location>
        <position position="466"/>
    </location>
    <ligand>
        <name>heme</name>
        <dbReference type="ChEBI" id="CHEBI:30413"/>
    </ligand>
    <ligandPart>
        <name>Fe</name>
        <dbReference type="ChEBI" id="CHEBI:18248"/>
    </ligandPart>
</feature>
<dbReference type="GO" id="GO:0004497">
    <property type="term" value="F:monooxygenase activity"/>
    <property type="evidence" value="ECO:0007669"/>
    <property type="project" value="UniProtKB-KW"/>
</dbReference>
<keyword evidence="5 14" id="KW-0349">Heme</keyword>
<dbReference type="InterPro" id="IPR036396">
    <property type="entry name" value="Cyt_P450_sf"/>
</dbReference>
<evidence type="ECO:0000256" key="12">
    <source>
        <dbReference type="ARBA" id="ARBA00023136"/>
    </source>
</evidence>
<organism evidence="17 18">
    <name type="scientific">Pleurotus ostreatus</name>
    <name type="common">Oyster mushroom</name>
    <name type="synonym">White-rot fungus</name>
    <dbReference type="NCBI Taxonomy" id="5322"/>
    <lineage>
        <taxon>Eukaryota</taxon>
        <taxon>Fungi</taxon>
        <taxon>Dikarya</taxon>
        <taxon>Basidiomycota</taxon>
        <taxon>Agaricomycotina</taxon>
        <taxon>Agaricomycetes</taxon>
        <taxon>Agaricomycetidae</taxon>
        <taxon>Agaricales</taxon>
        <taxon>Pleurotineae</taxon>
        <taxon>Pleurotaceae</taxon>
        <taxon>Pleurotus</taxon>
    </lineage>
</organism>
<evidence type="ECO:0000256" key="14">
    <source>
        <dbReference type="PIRSR" id="PIRSR602401-1"/>
    </source>
</evidence>
<dbReference type="GO" id="GO:0020037">
    <property type="term" value="F:heme binding"/>
    <property type="evidence" value="ECO:0007669"/>
    <property type="project" value="InterPro"/>
</dbReference>
<sequence>MTSLFYSPGEAWISTLQSPVSWAILILLVVSSIYITSCHSPPRHYPPGPKSDPLIGNLRQIPLEHQERTFSDWGTRYGDVVYARLLGKEMIILNTLQAARDLLEKRSAIYSDRPRSVLLEELMGWQDATTNMRYGPRFRKHRRFAQQTFNRGAVRSYQPLQHQEMGILLNSFASDPTSFVQHFRRYGAATIMKITYGHDVKSYDDKFVQLAEKAGTATIEVGTPAATLVDFIPLLKCVDFTFLDVMITEYLVRHLPSWMPGGGFKREARKCQALVQAMIDIPFESVRDSVINGNAPPSFTSSILESYCKSGDFKLPIEDERDIKGAAGTLYAAAEDTTVSTLTTFILAMVLYPEVFKKAQREIDAVIGRQRLPTFQDVGSLPYLDCLVKEVYRWHPPVPLGLPHRLMADDIYDGHHIPKGATVLANIWGMAKNCQSPDTFYPERYLEDPELPDPHSFVFGFGRRICPGRHFAHSSVWLVAANIIATMELSPAVDSDGNPTPVLPEFSSGFVRTIYQHRVMVDISAIEAQNQTARLALPAPNDPGATTQAAVGSTAVKLDELGPMVVNSDGTLSRIANWGSMTEAEKERTLRILLARNKVRLANEENARKSNGGSPDEDDDATLLSLSTPSTKKE</sequence>
<dbReference type="RefSeq" id="XP_036626967.1">
    <property type="nucleotide sequence ID" value="XM_036781112.1"/>
</dbReference>
<keyword evidence="6" id="KW-0812">Transmembrane</keyword>
<protein>
    <recommendedName>
        <fullName evidence="19">Cytochrome P450</fullName>
    </recommendedName>
</protein>
<dbReference type="PANTHER" id="PTHR46300">
    <property type="entry name" value="P450, PUTATIVE (EUROFUNG)-RELATED-RELATED"/>
    <property type="match status" value="1"/>
</dbReference>
<keyword evidence="12" id="KW-0472">Membrane</keyword>
<dbReference type="PRINTS" id="PR00385">
    <property type="entry name" value="P450"/>
</dbReference>
<keyword evidence="18" id="KW-1185">Reference proteome</keyword>
<keyword evidence="11 15" id="KW-0503">Monooxygenase</keyword>
<evidence type="ECO:0000256" key="5">
    <source>
        <dbReference type="ARBA" id="ARBA00022617"/>
    </source>
</evidence>
<evidence type="ECO:0000313" key="18">
    <source>
        <dbReference type="Proteomes" id="UP000623687"/>
    </source>
</evidence>
<evidence type="ECO:0000256" key="7">
    <source>
        <dbReference type="ARBA" id="ARBA00022723"/>
    </source>
</evidence>
<dbReference type="OrthoDB" id="2789670at2759"/>
<dbReference type="InterPro" id="IPR017972">
    <property type="entry name" value="Cyt_P450_CS"/>
</dbReference>
<comment type="subcellular location">
    <subcellularLocation>
        <location evidence="2">Membrane</location>
        <topology evidence="2">Single-pass membrane protein</topology>
    </subcellularLocation>
</comment>
<dbReference type="AlphaFoldDB" id="A0A8H7DPF2"/>
<comment type="caution">
    <text evidence="17">The sequence shown here is derived from an EMBL/GenBank/DDBJ whole genome shotgun (WGS) entry which is preliminary data.</text>
</comment>
<feature type="compositionally biased region" description="Polar residues" evidence="16">
    <location>
        <begin position="624"/>
        <end position="634"/>
    </location>
</feature>
<evidence type="ECO:0000256" key="13">
    <source>
        <dbReference type="ARBA" id="ARBA00023180"/>
    </source>
</evidence>
<name>A0A8H7DPF2_PLEOS</name>
<keyword evidence="10 14" id="KW-0408">Iron</keyword>